<protein>
    <submittedName>
        <fullName evidence="3">Lysophosphatidic acid phosphatase type 6</fullName>
    </submittedName>
</protein>
<dbReference type="Pfam" id="PF00328">
    <property type="entry name" value="His_Phos_2"/>
    <property type="match status" value="1"/>
</dbReference>
<dbReference type="OrthoDB" id="10257284at2759"/>
<name>A0A2R5GL56_9STRA</name>
<dbReference type="InterPro" id="IPR050645">
    <property type="entry name" value="Histidine_acid_phosphatase"/>
</dbReference>
<gene>
    <name evidence="3" type="ORF">FCC1311_058901</name>
</gene>
<dbReference type="SUPFAM" id="SSF53254">
    <property type="entry name" value="Phosphoglycerate mutase-like"/>
    <property type="match status" value="1"/>
</dbReference>
<sequence>MEVPAKRFGAFMLSVFRDEFFARDAHGKSLPEGADEVKDLLGRLQRLDAARIRSMFSGGSSATRDEATRLHAGRMLIRIVESLNAAPDEAHRLIVHSGHDWTIIMLLMGLDPEGTDARTRDWPPFCSDLVFERWEDAKAGKEYVRVVLNGEALKLHHLVPHPKYPSLYTKESLHDALEPFVLAEHQIEEACKLPAEK</sequence>
<keyword evidence="2" id="KW-0378">Hydrolase</keyword>
<comment type="similarity">
    <text evidence="1">Belongs to the histidine acid phosphatase family.</text>
</comment>
<dbReference type="EMBL" id="BEYU01000102">
    <property type="protein sequence ID" value="GBG31636.1"/>
    <property type="molecule type" value="Genomic_DNA"/>
</dbReference>
<dbReference type="InterPro" id="IPR000560">
    <property type="entry name" value="His_Pase_clade-2"/>
</dbReference>
<dbReference type="AlphaFoldDB" id="A0A2R5GL56"/>
<dbReference type="InParanoid" id="A0A2R5GL56"/>
<dbReference type="PANTHER" id="PTHR11567">
    <property type="entry name" value="ACID PHOSPHATASE-RELATED"/>
    <property type="match status" value="1"/>
</dbReference>
<evidence type="ECO:0000256" key="1">
    <source>
        <dbReference type="ARBA" id="ARBA00005375"/>
    </source>
</evidence>
<organism evidence="3 4">
    <name type="scientific">Hondaea fermentalgiana</name>
    <dbReference type="NCBI Taxonomy" id="2315210"/>
    <lineage>
        <taxon>Eukaryota</taxon>
        <taxon>Sar</taxon>
        <taxon>Stramenopiles</taxon>
        <taxon>Bigyra</taxon>
        <taxon>Labyrinthulomycetes</taxon>
        <taxon>Thraustochytrida</taxon>
        <taxon>Thraustochytriidae</taxon>
        <taxon>Hondaea</taxon>
    </lineage>
</organism>
<dbReference type="InterPro" id="IPR029033">
    <property type="entry name" value="His_PPase_superfam"/>
</dbReference>
<dbReference type="CDD" id="cd07061">
    <property type="entry name" value="HP_HAP_like"/>
    <property type="match status" value="1"/>
</dbReference>
<dbReference type="Proteomes" id="UP000241890">
    <property type="component" value="Unassembled WGS sequence"/>
</dbReference>
<dbReference type="Gene3D" id="3.40.50.1240">
    <property type="entry name" value="Phosphoglycerate mutase-like"/>
    <property type="match status" value="1"/>
</dbReference>
<evidence type="ECO:0000313" key="4">
    <source>
        <dbReference type="Proteomes" id="UP000241890"/>
    </source>
</evidence>
<comment type="caution">
    <text evidence="3">The sequence shown here is derived from an EMBL/GenBank/DDBJ whole genome shotgun (WGS) entry which is preliminary data.</text>
</comment>
<keyword evidence="4" id="KW-1185">Reference proteome</keyword>
<dbReference type="PANTHER" id="PTHR11567:SF110">
    <property type="entry name" value="2-PHOSPHOXYLOSE PHOSPHATASE 1"/>
    <property type="match status" value="1"/>
</dbReference>
<reference evidence="3 4" key="1">
    <citation type="submission" date="2017-12" db="EMBL/GenBank/DDBJ databases">
        <title>Sequencing, de novo assembly and annotation of complete genome of a new Thraustochytrid species, strain FCC1311.</title>
        <authorList>
            <person name="Sedici K."/>
            <person name="Godart F."/>
            <person name="Aiese Cigliano R."/>
            <person name="Sanseverino W."/>
            <person name="Barakat M."/>
            <person name="Ortet P."/>
            <person name="Marechal E."/>
            <person name="Cagnac O."/>
            <person name="Amato A."/>
        </authorList>
    </citation>
    <scope>NUCLEOTIDE SEQUENCE [LARGE SCALE GENOMIC DNA]</scope>
</reference>
<accession>A0A2R5GL56</accession>
<evidence type="ECO:0000256" key="2">
    <source>
        <dbReference type="ARBA" id="ARBA00022801"/>
    </source>
</evidence>
<evidence type="ECO:0000313" key="3">
    <source>
        <dbReference type="EMBL" id="GBG31636.1"/>
    </source>
</evidence>
<dbReference type="GO" id="GO:0016791">
    <property type="term" value="F:phosphatase activity"/>
    <property type="evidence" value="ECO:0007669"/>
    <property type="project" value="TreeGrafter"/>
</dbReference>
<proteinExistence type="inferred from homology"/>